<evidence type="ECO:0000256" key="3">
    <source>
        <dbReference type="ARBA" id="ARBA00022475"/>
    </source>
</evidence>
<evidence type="ECO:0000256" key="4">
    <source>
        <dbReference type="ARBA" id="ARBA00022692"/>
    </source>
</evidence>
<evidence type="ECO:0000256" key="6">
    <source>
        <dbReference type="ARBA" id="ARBA00023136"/>
    </source>
</evidence>
<keyword evidence="5 7" id="KW-1133">Transmembrane helix</keyword>
<feature type="transmembrane region" description="Helical" evidence="7">
    <location>
        <begin position="149"/>
        <end position="175"/>
    </location>
</feature>
<feature type="transmembrane region" description="Helical" evidence="7">
    <location>
        <begin position="195"/>
        <end position="215"/>
    </location>
</feature>
<feature type="domain" description="ABC transmembrane type-1" evidence="8">
    <location>
        <begin position="113"/>
        <end position="322"/>
    </location>
</feature>
<dbReference type="EMBL" id="JABENB010000003">
    <property type="protein sequence ID" value="NNG41278.1"/>
    <property type="molecule type" value="Genomic_DNA"/>
</dbReference>
<evidence type="ECO:0000259" key="8">
    <source>
        <dbReference type="PROSITE" id="PS50928"/>
    </source>
</evidence>
<sequence length="332" mass="36069">MIVYLARRLLLAASVLVATIVLTFGLFFTGPAKDAVAYQLCGTHCTTDVVKATNHRLGLDEPVINQFGTYLKGLVAGREIKSNGQVIGKCDAPCLGWSYIQSQSVTTMVKNALPVTLSIVFGSMLIFVPLGLLLGVVSGRNRGSPLDRVLVGTSQVISNVPYYAVALILNLYLIFQWHLLPGTQYVPISQDFGGWFKGFLGIWIIFGLFNAMLYVRFVRTFMINTLSQDYVRTARSKGISERKVVWGHALRATLAPYLTLLGLDIGLSLAGAIFTEQIFNVQGLGQLAIRSLGQSDLPVIAGTVLVGAVFIILANLIVDLLYVVVDPTVKLT</sequence>
<proteinExistence type="inferred from homology"/>
<dbReference type="GO" id="GO:0055085">
    <property type="term" value="P:transmembrane transport"/>
    <property type="evidence" value="ECO:0007669"/>
    <property type="project" value="InterPro"/>
</dbReference>
<feature type="transmembrane region" description="Helical" evidence="7">
    <location>
        <begin position="115"/>
        <end position="137"/>
    </location>
</feature>
<dbReference type="PANTHER" id="PTHR43163">
    <property type="entry name" value="DIPEPTIDE TRANSPORT SYSTEM PERMEASE PROTEIN DPPB-RELATED"/>
    <property type="match status" value="1"/>
</dbReference>
<gene>
    <name evidence="9" type="ORF">HJ588_18625</name>
</gene>
<evidence type="ECO:0000256" key="1">
    <source>
        <dbReference type="ARBA" id="ARBA00004651"/>
    </source>
</evidence>
<feature type="transmembrane region" description="Helical" evidence="7">
    <location>
        <begin position="9"/>
        <end position="28"/>
    </location>
</feature>
<dbReference type="RefSeq" id="WP_171158437.1">
    <property type="nucleotide sequence ID" value="NZ_JABENB010000003.1"/>
</dbReference>
<evidence type="ECO:0000256" key="7">
    <source>
        <dbReference type="RuleBase" id="RU363032"/>
    </source>
</evidence>
<evidence type="ECO:0000313" key="9">
    <source>
        <dbReference type="EMBL" id="NNG41278.1"/>
    </source>
</evidence>
<dbReference type="PROSITE" id="PS50928">
    <property type="entry name" value="ABC_TM1"/>
    <property type="match status" value="1"/>
</dbReference>
<evidence type="ECO:0000256" key="2">
    <source>
        <dbReference type="ARBA" id="ARBA00022448"/>
    </source>
</evidence>
<accession>A0A849APL1</accession>
<keyword evidence="10" id="KW-1185">Reference proteome</keyword>
<dbReference type="GO" id="GO:0005886">
    <property type="term" value="C:plasma membrane"/>
    <property type="evidence" value="ECO:0007669"/>
    <property type="project" value="UniProtKB-SubCell"/>
</dbReference>
<dbReference type="Gene3D" id="1.10.3720.10">
    <property type="entry name" value="MetI-like"/>
    <property type="match status" value="1"/>
</dbReference>
<feature type="transmembrane region" description="Helical" evidence="7">
    <location>
        <begin position="299"/>
        <end position="325"/>
    </location>
</feature>
<dbReference type="CDD" id="cd06261">
    <property type="entry name" value="TM_PBP2"/>
    <property type="match status" value="1"/>
</dbReference>
<dbReference type="Pfam" id="PF00528">
    <property type="entry name" value="BPD_transp_1"/>
    <property type="match status" value="1"/>
</dbReference>
<dbReference type="Proteomes" id="UP000557772">
    <property type="component" value="Unassembled WGS sequence"/>
</dbReference>
<comment type="caution">
    <text evidence="9">The sequence shown here is derived from an EMBL/GenBank/DDBJ whole genome shotgun (WGS) entry which is preliminary data.</text>
</comment>
<organism evidence="9 10">
    <name type="scientific">Flexivirga aerilata</name>
    <dbReference type="NCBI Taxonomy" id="1656889"/>
    <lineage>
        <taxon>Bacteria</taxon>
        <taxon>Bacillati</taxon>
        <taxon>Actinomycetota</taxon>
        <taxon>Actinomycetes</taxon>
        <taxon>Micrococcales</taxon>
        <taxon>Dermacoccaceae</taxon>
        <taxon>Flexivirga</taxon>
    </lineage>
</organism>
<dbReference type="SUPFAM" id="SSF161098">
    <property type="entry name" value="MetI-like"/>
    <property type="match status" value="1"/>
</dbReference>
<keyword evidence="2 7" id="KW-0813">Transport</keyword>
<dbReference type="InterPro" id="IPR045621">
    <property type="entry name" value="BPD_transp_1_N"/>
</dbReference>
<dbReference type="AlphaFoldDB" id="A0A849APL1"/>
<comment type="similarity">
    <text evidence="7">Belongs to the binding-protein-dependent transport system permease family.</text>
</comment>
<keyword evidence="6 7" id="KW-0472">Membrane</keyword>
<feature type="transmembrane region" description="Helical" evidence="7">
    <location>
        <begin position="257"/>
        <end position="279"/>
    </location>
</feature>
<dbReference type="Pfam" id="PF19300">
    <property type="entry name" value="BPD_transp_1_N"/>
    <property type="match status" value="1"/>
</dbReference>
<keyword evidence="4 7" id="KW-0812">Transmembrane</keyword>
<dbReference type="PANTHER" id="PTHR43163:SF6">
    <property type="entry name" value="DIPEPTIDE TRANSPORT SYSTEM PERMEASE PROTEIN DPPB-RELATED"/>
    <property type="match status" value="1"/>
</dbReference>
<keyword evidence="3" id="KW-1003">Cell membrane</keyword>
<evidence type="ECO:0000256" key="5">
    <source>
        <dbReference type="ARBA" id="ARBA00022989"/>
    </source>
</evidence>
<protein>
    <submittedName>
        <fullName evidence="9">ABC transporter permease</fullName>
    </submittedName>
</protein>
<dbReference type="InterPro" id="IPR000515">
    <property type="entry name" value="MetI-like"/>
</dbReference>
<comment type="subcellular location">
    <subcellularLocation>
        <location evidence="1 7">Cell membrane</location>
        <topology evidence="1 7">Multi-pass membrane protein</topology>
    </subcellularLocation>
</comment>
<dbReference type="InterPro" id="IPR035906">
    <property type="entry name" value="MetI-like_sf"/>
</dbReference>
<name>A0A849APL1_9MICO</name>
<evidence type="ECO:0000313" key="10">
    <source>
        <dbReference type="Proteomes" id="UP000557772"/>
    </source>
</evidence>
<reference evidence="9 10" key="1">
    <citation type="submission" date="2020-05" db="EMBL/GenBank/DDBJ databases">
        <title>Flexivirga sp. ID2601S isolated from air conditioner.</title>
        <authorList>
            <person name="Kim D.H."/>
        </authorList>
    </citation>
    <scope>NUCLEOTIDE SEQUENCE [LARGE SCALE GENOMIC DNA]</scope>
    <source>
        <strain evidence="9 10">ID2601S</strain>
    </source>
</reference>